<feature type="region of interest" description="Disordered" evidence="1">
    <location>
        <begin position="1"/>
        <end position="25"/>
    </location>
</feature>
<accession>A0A2P6RRC6</accession>
<sequence>MLNFAAMFGRRRHRAPKSPAAVGKKKDNCGGMLYHLLCGLGSKVRPEPGSKARGSKHSHAEPSHGSGAGGPNNTSARRSWKTGIKSEERKIATSPPHDGAACPVRFFIVVRDDSKDGTLAKESKINTGTLAKESKINTGTLPKESKINGVDESSLCSSDLEVDFPNETDYPDLSEIFTDGYPSDGSSEEVTSNSSPKWIPLDSRFDLRNARPCPPHGII</sequence>
<feature type="region of interest" description="Disordered" evidence="1">
    <location>
        <begin position="166"/>
        <end position="197"/>
    </location>
</feature>
<comment type="caution">
    <text evidence="2">The sequence shown here is derived from an EMBL/GenBank/DDBJ whole genome shotgun (WGS) entry which is preliminary data.</text>
</comment>
<dbReference type="Gramene" id="PRQ48988">
    <property type="protein sequence ID" value="PRQ48988"/>
    <property type="gene ID" value="RchiOBHm_Chr2g0116871"/>
</dbReference>
<evidence type="ECO:0000256" key="1">
    <source>
        <dbReference type="SAM" id="MobiDB-lite"/>
    </source>
</evidence>
<dbReference type="EMBL" id="PDCK01000040">
    <property type="protein sequence ID" value="PRQ48988.1"/>
    <property type="molecule type" value="Genomic_DNA"/>
</dbReference>
<gene>
    <name evidence="2" type="ORF">RchiOBHm_Chr2g0116871</name>
</gene>
<reference evidence="2 3" key="1">
    <citation type="journal article" date="2018" name="Nat. Genet.">
        <title>The Rosa genome provides new insights in the design of modern roses.</title>
        <authorList>
            <person name="Bendahmane M."/>
        </authorList>
    </citation>
    <scope>NUCLEOTIDE SEQUENCE [LARGE SCALE GENOMIC DNA]</scope>
    <source>
        <strain evidence="3">cv. Old Blush</strain>
    </source>
</reference>
<dbReference type="Proteomes" id="UP000238479">
    <property type="component" value="Chromosome 2"/>
</dbReference>
<proteinExistence type="predicted"/>
<evidence type="ECO:0000313" key="2">
    <source>
        <dbReference type="EMBL" id="PRQ48988.1"/>
    </source>
</evidence>
<feature type="compositionally biased region" description="Polar residues" evidence="1">
    <location>
        <begin position="184"/>
        <end position="196"/>
    </location>
</feature>
<protein>
    <submittedName>
        <fullName evidence="2">Uncharacterized protein</fullName>
    </submittedName>
</protein>
<dbReference type="AlphaFoldDB" id="A0A2P6RRC6"/>
<name>A0A2P6RRC6_ROSCH</name>
<organism evidence="2 3">
    <name type="scientific">Rosa chinensis</name>
    <name type="common">China rose</name>
    <dbReference type="NCBI Taxonomy" id="74649"/>
    <lineage>
        <taxon>Eukaryota</taxon>
        <taxon>Viridiplantae</taxon>
        <taxon>Streptophyta</taxon>
        <taxon>Embryophyta</taxon>
        <taxon>Tracheophyta</taxon>
        <taxon>Spermatophyta</taxon>
        <taxon>Magnoliopsida</taxon>
        <taxon>eudicotyledons</taxon>
        <taxon>Gunneridae</taxon>
        <taxon>Pentapetalae</taxon>
        <taxon>rosids</taxon>
        <taxon>fabids</taxon>
        <taxon>Rosales</taxon>
        <taxon>Rosaceae</taxon>
        <taxon>Rosoideae</taxon>
        <taxon>Rosoideae incertae sedis</taxon>
        <taxon>Rosa</taxon>
    </lineage>
</organism>
<feature type="region of interest" description="Disordered" evidence="1">
    <location>
        <begin position="44"/>
        <end position="84"/>
    </location>
</feature>
<keyword evidence="3" id="KW-1185">Reference proteome</keyword>
<evidence type="ECO:0000313" key="3">
    <source>
        <dbReference type="Proteomes" id="UP000238479"/>
    </source>
</evidence>